<dbReference type="GO" id="GO:0071006">
    <property type="term" value="C:U2-type catalytic step 1 spliceosome"/>
    <property type="evidence" value="ECO:0007669"/>
    <property type="project" value="TreeGrafter"/>
</dbReference>
<dbReference type="PANTHER" id="PTHR14089:SF12">
    <property type="entry name" value="ZINC FINGER CCCH DOMAIN-CONTAINING PROTEIN 4-RELATED"/>
    <property type="match status" value="1"/>
</dbReference>
<dbReference type="PANTHER" id="PTHR14089">
    <property type="entry name" value="PRE-MRNA-SPLICING FACTOR RBM22"/>
    <property type="match status" value="1"/>
</dbReference>
<organism evidence="5 6">
    <name type="scientific">Microthlaspi erraticum</name>
    <dbReference type="NCBI Taxonomy" id="1685480"/>
    <lineage>
        <taxon>Eukaryota</taxon>
        <taxon>Viridiplantae</taxon>
        <taxon>Streptophyta</taxon>
        <taxon>Embryophyta</taxon>
        <taxon>Tracheophyta</taxon>
        <taxon>Spermatophyta</taxon>
        <taxon>Magnoliopsida</taxon>
        <taxon>eudicotyledons</taxon>
        <taxon>Gunneridae</taxon>
        <taxon>Pentapetalae</taxon>
        <taxon>rosids</taxon>
        <taxon>malvids</taxon>
        <taxon>Brassicales</taxon>
        <taxon>Brassicaceae</taxon>
        <taxon>Coluteocarpeae</taxon>
        <taxon>Microthlaspi</taxon>
    </lineage>
</organism>
<accession>A0A6D2IWW4</accession>
<keyword evidence="6" id="KW-1185">Reference proteome</keyword>
<proteinExistence type="predicted"/>
<dbReference type="SUPFAM" id="SSF54928">
    <property type="entry name" value="RNA-binding domain, RBD"/>
    <property type="match status" value="1"/>
</dbReference>
<dbReference type="InterPro" id="IPR039171">
    <property type="entry name" value="Cwc2/Slt11"/>
</dbReference>
<dbReference type="GO" id="GO:0036002">
    <property type="term" value="F:pre-mRNA binding"/>
    <property type="evidence" value="ECO:0007669"/>
    <property type="project" value="TreeGrafter"/>
</dbReference>
<dbReference type="AlphaFoldDB" id="A0A6D2IWW4"/>
<keyword evidence="1 2" id="KW-0694">RNA-binding</keyword>
<dbReference type="Pfam" id="PF00076">
    <property type="entry name" value="RRM_1"/>
    <property type="match status" value="1"/>
</dbReference>
<name>A0A6D2IWW4_9BRAS</name>
<dbReference type="EMBL" id="CACVBM020001129">
    <property type="protein sequence ID" value="CAA7033075.1"/>
    <property type="molecule type" value="Genomic_DNA"/>
</dbReference>
<dbReference type="Gene3D" id="3.30.70.330">
    <property type="match status" value="1"/>
</dbReference>
<dbReference type="InterPro" id="IPR035979">
    <property type="entry name" value="RBD_domain_sf"/>
</dbReference>
<dbReference type="InterPro" id="IPR012677">
    <property type="entry name" value="Nucleotide-bd_a/b_plait_sf"/>
</dbReference>
<dbReference type="GO" id="GO:0000974">
    <property type="term" value="C:Prp19 complex"/>
    <property type="evidence" value="ECO:0007669"/>
    <property type="project" value="TreeGrafter"/>
</dbReference>
<dbReference type="InterPro" id="IPR000504">
    <property type="entry name" value="RRM_dom"/>
</dbReference>
<dbReference type="Proteomes" id="UP000467841">
    <property type="component" value="Unassembled WGS sequence"/>
</dbReference>
<evidence type="ECO:0000256" key="2">
    <source>
        <dbReference type="PROSITE-ProRule" id="PRU00176"/>
    </source>
</evidence>
<dbReference type="GO" id="GO:0017070">
    <property type="term" value="F:U6 snRNA binding"/>
    <property type="evidence" value="ECO:0007669"/>
    <property type="project" value="TreeGrafter"/>
</dbReference>
<evidence type="ECO:0000256" key="1">
    <source>
        <dbReference type="ARBA" id="ARBA00022884"/>
    </source>
</evidence>
<protein>
    <recommendedName>
        <fullName evidence="4">RRM domain-containing protein</fullName>
    </recommendedName>
</protein>
<evidence type="ECO:0000256" key="3">
    <source>
        <dbReference type="SAM" id="MobiDB-lite"/>
    </source>
</evidence>
<comment type="caution">
    <text evidence="5">The sequence shown here is derived from an EMBL/GenBank/DDBJ whole genome shotgun (WGS) entry which is preliminary data.</text>
</comment>
<dbReference type="OrthoDB" id="1113971at2759"/>
<gene>
    <name evidence="5" type="ORF">MERR_LOCUS20310</name>
</gene>
<feature type="domain" description="RRM" evidence="4">
    <location>
        <begin position="27"/>
        <end position="102"/>
    </location>
</feature>
<sequence>MAHRNPRDHQAYGRDHERNSRMHESIKELLLRGINTTIHTEDISDKLVAYGEIESIAFRFLDERGWAFVTYTTREGAEKAMQELSGSLVINGQRLKLAWGNPEVHNTYQDVVRTKRALWLRVVSYLIKHQMGPRRIIASKL</sequence>
<feature type="region of interest" description="Disordered" evidence="3">
    <location>
        <begin position="1"/>
        <end position="20"/>
    </location>
</feature>
<evidence type="ECO:0000259" key="4">
    <source>
        <dbReference type="PROSITE" id="PS50102"/>
    </source>
</evidence>
<reference evidence="5" key="1">
    <citation type="submission" date="2020-01" db="EMBL/GenBank/DDBJ databases">
        <authorList>
            <person name="Mishra B."/>
        </authorList>
    </citation>
    <scope>NUCLEOTIDE SEQUENCE [LARGE SCALE GENOMIC DNA]</scope>
</reference>
<dbReference type="SMART" id="SM00360">
    <property type="entry name" value="RRM"/>
    <property type="match status" value="1"/>
</dbReference>
<evidence type="ECO:0000313" key="5">
    <source>
        <dbReference type="EMBL" id="CAA7033075.1"/>
    </source>
</evidence>
<dbReference type="GO" id="GO:0071007">
    <property type="term" value="C:U2-type catalytic step 2 spliceosome"/>
    <property type="evidence" value="ECO:0007669"/>
    <property type="project" value="TreeGrafter"/>
</dbReference>
<evidence type="ECO:0000313" key="6">
    <source>
        <dbReference type="Proteomes" id="UP000467841"/>
    </source>
</evidence>
<dbReference type="PROSITE" id="PS50102">
    <property type="entry name" value="RRM"/>
    <property type="match status" value="1"/>
</dbReference>